<protein>
    <recommendedName>
        <fullName evidence="1">DNA-directed DNA polymerase</fullName>
        <ecNumber evidence="1">2.7.7.7</ecNumber>
    </recommendedName>
</protein>
<evidence type="ECO:0000256" key="6">
    <source>
        <dbReference type="ARBA" id="ARBA00049244"/>
    </source>
</evidence>
<keyword evidence="4" id="KW-0239">DNA-directed DNA polymerase</keyword>
<evidence type="ECO:0000256" key="2">
    <source>
        <dbReference type="ARBA" id="ARBA00022679"/>
    </source>
</evidence>
<evidence type="ECO:0000259" key="7">
    <source>
        <dbReference type="SMART" id="SM00482"/>
    </source>
</evidence>
<dbReference type="InterPro" id="IPR019760">
    <property type="entry name" value="DNA-dir_DNA_pol_A_CS"/>
</dbReference>
<dbReference type="GO" id="GO:0006302">
    <property type="term" value="P:double-strand break repair"/>
    <property type="evidence" value="ECO:0007669"/>
    <property type="project" value="TreeGrafter"/>
</dbReference>
<dbReference type="Gene3D" id="3.30.420.10">
    <property type="entry name" value="Ribonuclease H-like superfamily/Ribonuclease H"/>
    <property type="match status" value="1"/>
</dbReference>
<gene>
    <name evidence="8" type="ORF">PssvBMR4_gp18</name>
</gene>
<accession>A0A6M3T8Z1</accession>
<dbReference type="Gene3D" id="1.10.150.20">
    <property type="entry name" value="5' to 3' exonuclease, C-terminal subdomain"/>
    <property type="match status" value="1"/>
</dbReference>
<dbReference type="InterPro" id="IPR002298">
    <property type="entry name" value="DNA_polymerase_A"/>
</dbReference>
<keyword evidence="5" id="KW-1194">Viral DNA replication</keyword>
<dbReference type="PROSITE" id="PS00447">
    <property type="entry name" value="DNA_POLYMERASE_A"/>
    <property type="match status" value="1"/>
</dbReference>
<proteinExistence type="predicted"/>
<evidence type="ECO:0000256" key="1">
    <source>
        <dbReference type="ARBA" id="ARBA00012417"/>
    </source>
</evidence>
<evidence type="ECO:0000313" key="8">
    <source>
        <dbReference type="EMBL" id="QJD54716.1"/>
    </source>
</evidence>
<dbReference type="GO" id="GO:0003887">
    <property type="term" value="F:DNA-directed DNA polymerase activity"/>
    <property type="evidence" value="ECO:0007669"/>
    <property type="project" value="UniProtKB-KW"/>
</dbReference>
<reference evidence="8 9" key="1">
    <citation type="journal article" date="2020" name="Microb. Biotechnol.">
        <title>Phage biocontrol to combat Pseudomonas syringae pathogens causing disease in cherry.</title>
        <authorList>
            <person name="Rabiey M."/>
            <person name="Roy S.R."/>
            <person name="Holtappels D."/>
            <person name="Franceschetti L."/>
            <person name="Quilty B.J."/>
            <person name="Creeth R."/>
            <person name="Sundin G.W."/>
            <person name="Wagemans J."/>
            <person name="Lavigne R."/>
            <person name="Jackson R.W."/>
        </authorList>
    </citation>
    <scope>NUCLEOTIDE SEQUENCE [LARGE SCALE GENOMIC DNA]</scope>
</reference>
<dbReference type="SMART" id="SM00482">
    <property type="entry name" value="POLAc"/>
    <property type="match status" value="1"/>
</dbReference>
<name>A0A6M3T8Z1_9CAUD</name>
<dbReference type="InterPro" id="IPR012337">
    <property type="entry name" value="RNaseH-like_sf"/>
</dbReference>
<evidence type="ECO:0000256" key="3">
    <source>
        <dbReference type="ARBA" id="ARBA00022695"/>
    </source>
</evidence>
<dbReference type="GO" id="GO:0006261">
    <property type="term" value="P:DNA-templated DNA replication"/>
    <property type="evidence" value="ECO:0007669"/>
    <property type="project" value="InterPro"/>
</dbReference>
<dbReference type="GO" id="GO:0003677">
    <property type="term" value="F:DNA binding"/>
    <property type="evidence" value="ECO:0007669"/>
    <property type="project" value="InterPro"/>
</dbReference>
<dbReference type="GO" id="GO:0004519">
    <property type="term" value="F:endonuclease activity"/>
    <property type="evidence" value="ECO:0007669"/>
    <property type="project" value="UniProtKB-KW"/>
</dbReference>
<evidence type="ECO:0000256" key="5">
    <source>
        <dbReference type="ARBA" id="ARBA00023109"/>
    </source>
</evidence>
<dbReference type="PANTHER" id="PTHR10133:SF62">
    <property type="entry name" value="DNA POLYMERASE THETA"/>
    <property type="match status" value="1"/>
</dbReference>
<organism evidence="8 9">
    <name type="scientific">Pseudomonas phage MR4</name>
    <dbReference type="NCBI Taxonomy" id="2711171"/>
    <lineage>
        <taxon>Viruses</taxon>
        <taxon>Duplodnaviria</taxon>
        <taxon>Heunggongvirae</taxon>
        <taxon>Uroviricota</taxon>
        <taxon>Caudoviricetes</taxon>
        <taxon>Autographivirales</taxon>
        <taxon>Gajwadongvirus</taxon>
        <taxon>Gajwadongvirus MR4</taxon>
    </lineage>
</organism>
<keyword evidence="9" id="KW-1185">Reference proteome</keyword>
<keyword evidence="5" id="KW-0235">DNA replication</keyword>
<dbReference type="Proteomes" id="UP000503591">
    <property type="component" value="Genome"/>
</dbReference>
<dbReference type="InterPro" id="IPR036397">
    <property type="entry name" value="RNaseH_sf"/>
</dbReference>
<evidence type="ECO:0000256" key="4">
    <source>
        <dbReference type="ARBA" id="ARBA00022932"/>
    </source>
</evidence>
<dbReference type="InterPro" id="IPR043502">
    <property type="entry name" value="DNA/RNA_pol_sf"/>
</dbReference>
<dbReference type="GO" id="GO:0039693">
    <property type="term" value="P:viral DNA genome replication"/>
    <property type="evidence" value="ECO:0007669"/>
    <property type="project" value="UniProtKB-KW"/>
</dbReference>
<dbReference type="PANTHER" id="PTHR10133">
    <property type="entry name" value="DNA POLYMERASE I"/>
    <property type="match status" value="1"/>
</dbReference>
<keyword evidence="3" id="KW-0548">Nucleotidyltransferase</keyword>
<dbReference type="EC" id="2.7.7.7" evidence="1"/>
<sequence length="861" mass="98449">MFPSMFDTDNEKCKPSGKGRFLVGDLEGVGLIRSIRKPSDIHVITLQDYFTGEYYIFFDPYDKRINPTELTMEGEQDGYIYDAVKMLMESEAFCFQNGVGFDLHVFEKCFPWFKYNYCESRAARPHADIFPFKFMDTMLVSQLTYPDRPLPPQAYAIGAGNTGPHSIAAHGIRMGRYKPDHEDWSTLTDAMIHRNVEDVAIGTDMLKWLMEGDWAEQKARGLNKTTGCGIETAYQMEQQVALMISRQEQRGFRFDMAQAYKDFCTIDTEMEETAAAVDPLIPLRLVTKPYKFADLKSRYDALLKSGLLENSNQDDLAAWGLLRPCDVKDFFNGINQTMKAMGDEARMGDKATMWSLTTKNGDYSKRLQGYFPEMRGNINDTHDPLVAGAFTPISFEHIGLGNLDYIKEKVLYPLGWRGVNLSDSEQEWYDEHGTTRYPWAGKIDDDSLELWKKKQEVPEWAQQVVNYYILRSRRSVILNRGDLDHFLEKGQWPKQKNGRYECRGLLAVAYCKEHDMMAMEYFAKFREWPTSEDEDWRVPAAAFSIGTNTFRMRHRFVVNIPARGLWPLRHLFIASKGKLILGCDGAGLELRMLSHFMNDPEYQDIILTGDIHTHNQLKAGLPTRDMAKTFIYAFLYGSGIDGLARLAGISFSEMEQCIARFKAELPALAKLIERVETAGRKFGYLQAIDGRWGRIRRKNGKPLLHTALNVLLQMTGSLVMKYGECIAETQMIEEGVALDDKGYPAFVANVHDEVQMEVSEDEVDVMDYTLPYTLDGFENEKKAIKAVFDVEEKRAHTDDSGRKWSAAIKVSAADGTIHCRRYYHRAGNILMDAFEAAGVKFNMRCQLAGEYKIGRNWHDTH</sequence>
<dbReference type="EMBL" id="MT104467">
    <property type="protein sequence ID" value="QJD54716.1"/>
    <property type="molecule type" value="Genomic_DNA"/>
</dbReference>
<dbReference type="SUPFAM" id="SSF56672">
    <property type="entry name" value="DNA/RNA polymerases"/>
    <property type="match status" value="1"/>
</dbReference>
<dbReference type="Gene3D" id="3.30.70.370">
    <property type="match status" value="2"/>
</dbReference>
<dbReference type="Pfam" id="PF00476">
    <property type="entry name" value="DNA_pol_A"/>
    <property type="match status" value="1"/>
</dbReference>
<evidence type="ECO:0000313" key="9">
    <source>
        <dbReference type="Proteomes" id="UP000503591"/>
    </source>
</evidence>
<keyword evidence="8" id="KW-0540">Nuclease</keyword>
<keyword evidence="8" id="KW-0378">Hydrolase</keyword>
<keyword evidence="8" id="KW-0255">Endonuclease</keyword>
<dbReference type="SUPFAM" id="SSF53098">
    <property type="entry name" value="Ribonuclease H-like"/>
    <property type="match status" value="1"/>
</dbReference>
<feature type="domain" description="DNA-directed DNA polymerase family A palm" evidence="7">
    <location>
        <begin position="566"/>
        <end position="762"/>
    </location>
</feature>
<keyword evidence="2" id="KW-0808">Transferase</keyword>
<dbReference type="InterPro" id="IPR001098">
    <property type="entry name" value="DNA-dir_DNA_pol_A_palm_dom"/>
</dbReference>
<comment type="catalytic activity">
    <reaction evidence="6">
        <text>DNA(n) + a 2'-deoxyribonucleoside 5'-triphosphate = DNA(n+1) + diphosphate</text>
        <dbReference type="Rhea" id="RHEA:22508"/>
        <dbReference type="Rhea" id="RHEA-COMP:17339"/>
        <dbReference type="Rhea" id="RHEA-COMP:17340"/>
        <dbReference type="ChEBI" id="CHEBI:33019"/>
        <dbReference type="ChEBI" id="CHEBI:61560"/>
        <dbReference type="ChEBI" id="CHEBI:173112"/>
        <dbReference type="EC" id="2.7.7.7"/>
    </reaction>
</comment>